<evidence type="ECO:0000313" key="1">
    <source>
        <dbReference type="EMBL" id="OQX07551.1"/>
    </source>
</evidence>
<accession>A0A1Y1QJY6</accession>
<gene>
    <name evidence="1" type="ORF">BWK73_27760</name>
</gene>
<comment type="caution">
    <text evidence="1">The sequence shown here is derived from an EMBL/GenBank/DDBJ whole genome shotgun (WGS) entry which is preliminary data.</text>
</comment>
<dbReference type="Proteomes" id="UP000192491">
    <property type="component" value="Unassembled WGS sequence"/>
</dbReference>
<organism evidence="1 2">
    <name type="scientific">Thiothrix lacustris</name>
    <dbReference type="NCBI Taxonomy" id="525917"/>
    <lineage>
        <taxon>Bacteria</taxon>
        <taxon>Pseudomonadati</taxon>
        <taxon>Pseudomonadota</taxon>
        <taxon>Gammaproteobacteria</taxon>
        <taxon>Thiotrichales</taxon>
        <taxon>Thiotrichaceae</taxon>
        <taxon>Thiothrix</taxon>
    </lineage>
</organism>
<proteinExistence type="predicted"/>
<sequence>MIDASVLVNPVNAGSFGQQQLPAPQAQDVKRFEDILAQPSFGSDAIQNTQEPILSILTPPDDSSGSFKQAILSKIQVMDDSYHNVLSEYQGMSGDWRDNLKIDKGRNDVDQMRSYPEVQDSKSSSDNMQRIAQDAADNILVSAEQQKQILRWGTKMEMWSSHMKLISAAVGQVSQGFKTLFQAG</sequence>
<name>A0A1Y1QJY6_9GAMM</name>
<protein>
    <recommendedName>
        <fullName evidence="3">Type III secretion protein</fullName>
    </recommendedName>
</protein>
<dbReference type="EMBL" id="MTEJ01000206">
    <property type="protein sequence ID" value="OQX07551.1"/>
    <property type="molecule type" value="Genomic_DNA"/>
</dbReference>
<reference evidence="1 2" key="1">
    <citation type="submission" date="2017-01" db="EMBL/GenBank/DDBJ databases">
        <title>Novel large sulfur bacteria in the metagenomes of groundwater-fed chemosynthetic microbial mats in the Lake Huron basin.</title>
        <authorList>
            <person name="Sharrar A.M."/>
            <person name="Flood B.E."/>
            <person name="Bailey J.V."/>
            <person name="Jones D.S."/>
            <person name="Biddanda B."/>
            <person name="Ruberg S.A."/>
            <person name="Marcus D.N."/>
            <person name="Dick G.J."/>
        </authorList>
    </citation>
    <scope>NUCLEOTIDE SEQUENCE [LARGE SCALE GENOMIC DNA]</scope>
    <source>
        <strain evidence="1">A8</strain>
    </source>
</reference>
<evidence type="ECO:0008006" key="3">
    <source>
        <dbReference type="Google" id="ProtNLM"/>
    </source>
</evidence>
<dbReference type="AlphaFoldDB" id="A0A1Y1QJY6"/>
<evidence type="ECO:0000313" key="2">
    <source>
        <dbReference type="Proteomes" id="UP000192491"/>
    </source>
</evidence>